<evidence type="ECO:0008006" key="3">
    <source>
        <dbReference type="Google" id="ProtNLM"/>
    </source>
</evidence>
<dbReference type="Proteomes" id="UP000071065">
    <property type="component" value="Chromosome"/>
</dbReference>
<accession>A0A142BHR6</accession>
<dbReference type="KEGG" id="emp:EZMO1_4376"/>
<proteinExistence type="predicted"/>
<gene>
    <name evidence="1" type="ORF">EZMO1_4376</name>
</gene>
<dbReference type="AlphaFoldDB" id="A0A142BHR6"/>
<protein>
    <recommendedName>
        <fullName evidence="3">Glycerol kinase</fullName>
    </recommendedName>
</protein>
<dbReference type="Gene3D" id="3.40.960.10">
    <property type="entry name" value="VSR Endonuclease"/>
    <property type="match status" value="1"/>
</dbReference>
<dbReference type="RefSeq" id="WP_201772221.1">
    <property type="nucleotide sequence ID" value="NZ_CP013251.1"/>
</dbReference>
<name>A0A142BHR6_9GAMM</name>
<evidence type="ECO:0000313" key="1">
    <source>
        <dbReference type="EMBL" id="AMO58292.1"/>
    </source>
</evidence>
<evidence type="ECO:0000313" key="2">
    <source>
        <dbReference type="Proteomes" id="UP000071065"/>
    </source>
</evidence>
<organism evidence="1 2">
    <name type="scientific">Endozoicomonas montiporae CL-33</name>
    <dbReference type="NCBI Taxonomy" id="570277"/>
    <lineage>
        <taxon>Bacteria</taxon>
        <taxon>Pseudomonadati</taxon>
        <taxon>Pseudomonadota</taxon>
        <taxon>Gammaproteobacteria</taxon>
        <taxon>Oceanospirillales</taxon>
        <taxon>Endozoicomonadaceae</taxon>
        <taxon>Endozoicomonas</taxon>
    </lineage>
</organism>
<dbReference type="STRING" id="570277.EZMO1_4376"/>
<reference evidence="1 2" key="1">
    <citation type="journal article" date="2016" name="Front. Microbiol.">
        <title>Genomic Insight into the Host-Endosymbiont Relationship of Endozoicomonas montiporae CL-33(T) with its Coral Host.</title>
        <authorList>
            <person name="Ding J.-Y."/>
            <person name="Shiu J.-H."/>
            <person name="Chen W.-M."/>
            <person name="Chiang Y.-R."/>
            <person name="Tang S.-L."/>
        </authorList>
    </citation>
    <scope>NUCLEOTIDE SEQUENCE [LARGE SCALE GENOMIC DNA]</scope>
    <source>
        <strain evidence="1 2">CL-33</strain>
    </source>
</reference>
<sequence length="303" mass="35001">MNDTMKNKNKKLSATALAKTMALSRKELLGKMEGAGWIYRQDDSWQLTEKGKIKGGEYTSHPEYGEYIVWPELIASFDEAKTGTDVNAVRSCRQLGKKVELSGQTMNALFSELGWIKKALKGWNITEQGKTMGGLQKEDYRSGIPYVCWPEQILDNKAFSLSLKEIKGDLSHAIGLSTEKNDEIESFREKFPAKLRTADGHMVKSKAEMLIDNWLYMAEIVHAYERKLPIEEDVYCDFYIPTGKVYIEYWGYENDEKYQKRKEDKLKIYDKYGFSLIQLKDEDVKNLDDVLPRMLLKFGVQTY</sequence>
<dbReference type="EMBL" id="CP013251">
    <property type="protein sequence ID" value="AMO58292.1"/>
    <property type="molecule type" value="Genomic_DNA"/>
</dbReference>
<dbReference type="PATRIC" id="fig|570277.3.peg.4691"/>